<dbReference type="EMBL" id="CP025704">
    <property type="protein sequence ID" value="AUN98064.1"/>
    <property type="molecule type" value="Genomic_DNA"/>
</dbReference>
<proteinExistence type="predicted"/>
<protein>
    <submittedName>
        <fullName evidence="1">Uncharacterized protein</fullName>
    </submittedName>
</protein>
<reference evidence="1 2" key="1">
    <citation type="submission" date="2018-01" db="EMBL/GenBank/DDBJ databases">
        <title>Complete genome sequence of Bacteriovorax stolpii DSM12778.</title>
        <authorList>
            <person name="Tang B."/>
            <person name="Chang J."/>
        </authorList>
    </citation>
    <scope>NUCLEOTIDE SEQUENCE [LARGE SCALE GENOMIC DNA]</scope>
    <source>
        <strain evidence="1 2">DSM 12778</strain>
    </source>
</reference>
<evidence type="ECO:0000313" key="2">
    <source>
        <dbReference type="Proteomes" id="UP000235584"/>
    </source>
</evidence>
<dbReference type="PROSITE" id="PS51257">
    <property type="entry name" value="PROKAR_LIPOPROTEIN"/>
    <property type="match status" value="1"/>
</dbReference>
<dbReference type="AlphaFoldDB" id="A0A2K9NTJ0"/>
<dbReference type="Proteomes" id="UP000235584">
    <property type="component" value="Chromosome"/>
</dbReference>
<evidence type="ECO:0000313" key="1">
    <source>
        <dbReference type="EMBL" id="AUN98064.1"/>
    </source>
</evidence>
<name>A0A2K9NTJ0_BACTC</name>
<accession>A0A2K9NTJ0</accession>
<keyword evidence="2" id="KW-1185">Reference proteome</keyword>
<organism evidence="1 2">
    <name type="scientific">Bacteriovorax stolpii</name>
    <name type="common">Bdellovibrio stolpii</name>
    <dbReference type="NCBI Taxonomy" id="960"/>
    <lineage>
        <taxon>Bacteria</taxon>
        <taxon>Pseudomonadati</taxon>
        <taxon>Bdellovibrionota</taxon>
        <taxon>Bacteriovoracia</taxon>
        <taxon>Bacteriovoracales</taxon>
        <taxon>Bacteriovoracaceae</taxon>
        <taxon>Bacteriovorax</taxon>
    </lineage>
</organism>
<gene>
    <name evidence="1" type="ORF">C0V70_08070</name>
</gene>
<sequence>MKTNMILALMVSSLIFSCGKKETISEPSSMGIVDSLSTKKAFETVKPINEETCIDEVMQKDLGEKEVVKKVLADSDINFCNGLRVRVKIFKTSGDDIRIYGFAQSSTGKLSCLKNARDLTKIPFLGYQGTLTGNGIKISLGGHQYTSESKLISSDRLKAKYVKFDVASYSGEIGFFENDNLKCWAIH</sequence>
<dbReference type="KEGG" id="bsto:C0V70_08070"/>
<dbReference type="RefSeq" id="WP_102243355.1">
    <property type="nucleotide sequence ID" value="NZ_CP025704.1"/>
</dbReference>